<accession>A0A1F8GCT8</accession>
<proteinExistence type="predicted"/>
<comment type="subcellular location">
    <subcellularLocation>
        <location evidence="1">Secreted</location>
    </subcellularLocation>
</comment>
<dbReference type="InterPro" id="IPR059100">
    <property type="entry name" value="TSP3_bac"/>
</dbReference>
<dbReference type="Proteomes" id="UP000178227">
    <property type="component" value="Unassembled WGS sequence"/>
</dbReference>
<evidence type="ECO:0008006" key="8">
    <source>
        <dbReference type="Google" id="ProtNLM"/>
    </source>
</evidence>
<feature type="region of interest" description="Disordered" evidence="5">
    <location>
        <begin position="29"/>
        <end position="70"/>
    </location>
</feature>
<evidence type="ECO:0000256" key="5">
    <source>
        <dbReference type="SAM" id="MobiDB-lite"/>
    </source>
</evidence>
<sequence>MALAAVFLVIIGFNYLKVDLNLKPGQANINAPLESNADWDNDGLNNRDESYWNTDSNNPDSDGDGYLDGEEIASGHDPLIPSPDDLLPTDDNLTMKMSQLALAGLVEGSLKSGSPNYEQSLSSLADVIADDAISSLEADLSKVDLAIVASGKVSQQKYIEELSPVYEELLKIFIEQMSELENNLNNIGVFGMAYGGVQKSFGGASSHYENIFGKLIKLNVPKNWKSNHLGIVKLVEELSQASRSVVSGSNDPIKAVVGLNKIVQLWEILPEITKAYSQKIQLNGLNSESTIFK</sequence>
<reference evidence="6 7" key="1">
    <citation type="journal article" date="2016" name="Nat. Commun.">
        <title>Thousands of microbial genomes shed light on interconnected biogeochemical processes in an aquifer system.</title>
        <authorList>
            <person name="Anantharaman K."/>
            <person name="Brown C.T."/>
            <person name="Hug L.A."/>
            <person name="Sharon I."/>
            <person name="Castelle C.J."/>
            <person name="Probst A.J."/>
            <person name="Thomas B.C."/>
            <person name="Singh A."/>
            <person name="Wilkins M.J."/>
            <person name="Karaoz U."/>
            <person name="Brodie E.L."/>
            <person name="Williams K.H."/>
            <person name="Hubbard S.S."/>
            <person name="Banfield J.F."/>
        </authorList>
    </citation>
    <scope>NUCLEOTIDE SEQUENCE [LARGE SCALE GENOMIC DNA]</scope>
</reference>
<feature type="compositionally biased region" description="Polar residues" evidence="5">
    <location>
        <begin position="51"/>
        <end position="60"/>
    </location>
</feature>
<evidence type="ECO:0000256" key="1">
    <source>
        <dbReference type="ARBA" id="ARBA00004613"/>
    </source>
</evidence>
<dbReference type="Pfam" id="PF18884">
    <property type="entry name" value="TSP3_bac"/>
    <property type="match status" value="2"/>
</dbReference>
<evidence type="ECO:0000256" key="3">
    <source>
        <dbReference type="ARBA" id="ARBA00022729"/>
    </source>
</evidence>
<evidence type="ECO:0000256" key="4">
    <source>
        <dbReference type="ARBA" id="ARBA00022837"/>
    </source>
</evidence>
<evidence type="ECO:0000256" key="2">
    <source>
        <dbReference type="ARBA" id="ARBA00022525"/>
    </source>
</evidence>
<comment type="caution">
    <text evidence="6">The sequence shown here is derived from an EMBL/GenBank/DDBJ whole genome shotgun (WGS) entry which is preliminary data.</text>
</comment>
<keyword evidence="3" id="KW-0732">Signal</keyword>
<dbReference type="EMBL" id="MGKI01000004">
    <property type="protein sequence ID" value="OGN23177.1"/>
    <property type="molecule type" value="Genomic_DNA"/>
</dbReference>
<evidence type="ECO:0000313" key="6">
    <source>
        <dbReference type="EMBL" id="OGN23177.1"/>
    </source>
</evidence>
<feature type="compositionally biased region" description="Acidic residues" evidence="5">
    <location>
        <begin position="61"/>
        <end position="70"/>
    </location>
</feature>
<dbReference type="AlphaFoldDB" id="A0A1F8GCT8"/>
<evidence type="ECO:0000313" key="7">
    <source>
        <dbReference type="Proteomes" id="UP000178227"/>
    </source>
</evidence>
<dbReference type="InterPro" id="IPR018247">
    <property type="entry name" value="EF_Hand_1_Ca_BS"/>
</dbReference>
<name>A0A1F8GCT8_9BACT</name>
<protein>
    <recommendedName>
        <fullName evidence="8">EF-hand domain-containing protein</fullName>
    </recommendedName>
</protein>
<gene>
    <name evidence="6" type="ORF">A2918_04050</name>
</gene>
<dbReference type="PROSITE" id="PS00018">
    <property type="entry name" value="EF_HAND_1"/>
    <property type="match status" value="1"/>
</dbReference>
<keyword evidence="2" id="KW-0964">Secreted</keyword>
<dbReference type="STRING" id="1802694.A2918_04050"/>
<keyword evidence="4" id="KW-0106">Calcium</keyword>
<organism evidence="6 7">
    <name type="scientific">Candidatus Yanofskybacteria bacterium RIFCSPLOWO2_01_FULL_42_49</name>
    <dbReference type="NCBI Taxonomy" id="1802694"/>
    <lineage>
        <taxon>Bacteria</taxon>
        <taxon>Candidatus Yanofskyibacteriota</taxon>
    </lineage>
</organism>